<accession>M7CUL8</accession>
<organism evidence="8 9">
    <name type="scientific">Marinobacter santoriniensis NKSG1</name>
    <dbReference type="NCBI Taxonomy" id="1288826"/>
    <lineage>
        <taxon>Bacteria</taxon>
        <taxon>Pseudomonadati</taxon>
        <taxon>Pseudomonadota</taxon>
        <taxon>Gammaproteobacteria</taxon>
        <taxon>Pseudomonadales</taxon>
        <taxon>Marinobacteraceae</taxon>
        <taxon>Marinobacter</taxon>
    </lineage>
</organism>
<dbReference type="Pfam" id="PF00892">
    <property type="entry name" value="EamA"/>
    <property type="match status" value="2"/>
</dbReference>
<feature type="transmembrane region" description="Helical" evidence="6">
    <location>
        <begin position="103"/>
        <end position="123"/>
    </location>
</feature>
<evidence type="ECO:0000259" key="7">
    <source>
        <dbReference type="Pfam" id="PF00892"/>
    </source>
</evidence>
<dbReference type="GO" id="GO:0016020">
    <property type="term" value="C:membrane"/>
    <property type="evidence" value="ECO:0007669"/>
    <property type="project" value="UniProtKB-SubCell"/>
</dbReference>
<evidence type="ECO:0000256" key="1">
    <source>
        <dbReference type="ARBA" id="ARBA00004141"/>
    </source>
</evidence>
<dbReference type="EMBL" id="APAT01000005">
    <property type="protein sequence ID" value="EMP57276.1"/>
    <property type="molecule type" value="Genomic_DNA"/>
</dbReference>
<comment type="caution">
    <text evidence="8">The sequence shown here is derived from an EMBL/GenBank/DDBJ whole genome shotgun (WGS) entry which is preliminary data.</text>
</comment>
<feature type="transmembrane region" description="Helical" evidence="6">
    <location>
        <begin position="44"/>
        <end position="62"/>
    </location>
</feature>
<dbReference type="OrthoDB" id="8688375at2"/>
<feature type="transmembrane region" description="Helical" evidence="6">
    <location>
        <begin position="190"/>
        <end position="211"/>
    </location>
</feature>
<sequence length="309" mass="33238">MTLPFPRLAKSRQTTLWCLLLANGFLIALMLALSRTVTAQGMPAVTYAYWQTLIAGLLLLARTRSLRSMIRTPLIMYFLISGLAGIAIPNVTAFYLVTRLGTGFTGIMYALPPIFTFLMAAALGLEKSNWRRLAGLSIAVLACAWIIIQRHAEMGQSPGHWYALGLLIPVVLSVGNIYRSVAWPGTTSPMTLAAGTLLACALLLGVFAQITNTPLLSGDFSPHLMKVVLLQGLLTALAYLCSFEIQKRATPVFYSQLGTVAALFGLIIGIVGFGEQYPASIWLGVLAVVIGLRISNRARGKAGPQSSHS</sequence>
<evidence type="ECO:0000313" key="9">
    <source>
        <dbReference type="Proteomes" id="UP000011960"/>
    </source>
</evidence>
<dbReference type="InterPro" id="IPR050638">
    <property type="entry name" value="AA-Vitamin_Transporters"/>
</dbReference>
<dbReference type="Proteomes" id="UP000011960">
    <property type="component" value="Unassembled WGS sequence"/>
</dbReference>
<feature type="transmembrane region" description="Helical" evidence="6">
    <location>
        <begin position="130"/>
        <end position="148"/>
    </location>
</feature>
<dbReference type="STRING" id="1288826.MSNKSG1_01598"/>
<dbReference type="PATRIC" id="fig|1288826.3.peg.303"/>
<dbReference type="InterPro" id="IPR000620">
    <property type="entry name" value="EamA_dom"/>
</dbReference>
<gene>
    <name evidence="8" type="ORF">MSNKSG1_01598</name>
</gene>
<feature type="transmembrane region" description="Helical" evidence="6">
    <location>
        <begin position="253"/>
        <end position="273"/>
    </location>
</feature>
<evidence type="ECO:0000256" key="5">
    <source>
        <dbReference type="ARBA" id="ARBA00023136"/>
    </source>
</evidence>
<keyword evidence="5 6" id="KW-0472">Membrane</keyword>
<dbReference type="AlphaFoldDB" id="M7CUL8"/>
<dbReference type="RefSeq" id="WP_008937485.1">
    <property type="nucleotide sequence ID" value="NZ_APAT01000005.1"/>
</dbReference>
<feature type="transmembrane region" description="Helical" evidence="6">
    <location>
        <begin position="279"/>
        <end position="296"/>
    </location>
</feature>
<feature type="domain" description="EamA" evidence="7">
    <location>
        <begin position="164"/>
        <end position="295"/>
    </location>
</feature>
<feature type="transmembrane region" description="Helical" evidence="6">
    <location>
        <begin position="160"/>
        <end position="178"/>
    </location>
</feature>
<dbReference type="PANTHER" id="PTHR32322">
    <property type="entry name" value="INNER MEMBRANE TRANSPORTER"/>
    <property type="match status" value="1"/>
</dbReference>
<dbReference type="InterPro" id="IPR037185">
    <property type="entry name" value="EmrE-like"/>
</dbReference>
<proteinExistence type="inferred from homology"/>
<dbReference type="eggNOG" id="COG0697">
    <property type="taxonomic scope" value="Bacteria"/>
</dbReference>
<evidence type="ECO:0000256" key="6">
    <source>
        <dbReference type="SAM" id="Phobius"/>
    </source>
</evidence>
<dbReference type="SUPFAM" id="SSF103481">
    <property type="entry name" value="Multidrug resistance efflux transporter EmrE"/>
    <property type="match status" value="2"/>
</dbReference>
<evidence type="ECO:0000256" key="4">
    <source>
        <dbReference type="ARBA" id="ARBA00022989"/>
    </source>
</evidence>
<feature type="transmembrane region" description="Helical" evidence="6">
    <location>
        <begin position="223"/>
        <end position="241"/>
    </location>
</feature>
<evidence type="ECO:0000256" key="3">
    <source>
        <dbReference type="ARBA" id="ARBA00022692"/>
    </source>
</evidence>
<protein>
    <submittedName>
        <fullName evidence="8">Membrane protein</fullName>
    </submittedName>
</protein>
<reference evidence="8 9" key="1">
    <citation type="journal article" date="2013" name="Genome Announc.">
        <title>Genome Sequence of Hydrothermal Arsenic-Respiring Bacterium Marinobacter santoriniensis NKSG1T.</title>
        <authorList>
            <person name="Handley K.M."/>
            <person name="Upton M."/>
            <person name="Beatson S.A."/>
            <person name="Hery M."/>
            <person name="Lloyd J.R."/>
        </authorList>
    </citation>
    <scope>NUCLEOTIDE SEQUENCE [LARGE SCALE GENOMIC DNA]</scope>
    <source>
        <strain evidence="8 9">NKSG1</strain>
    </source>
</reference>
<keyword evidence="9" id="KW-1185">Reference proteome</keyword>
<dbReference type="PANTHER" id="PTHR32322:SF2">
    <property type="entry name" value="EAMA DOMAIN-CONTAINING PROTEIN"/>
    <property type="match status" value="1"/>
</dbReference>
<keyword evidence="4 6" id="KW-1133">Transmembrane helix</keyword>
<keyword evidence="3 6" id="KW-0812">Transmembrane</keyword>
<comment type="subcellular location">
    <subcellularLocation>
        <location evidence="1">Membrane</location>
        <topology evidence="1">Multi-pass membrane protein</topology>
    </subcellularLocation>
</comment>
<name>M7CUL8_9GAMM</name>
<feature type="transmembrane region" description="Helical" evidence="6">
    <location>
        <begin position="74"/>
        <end position="97"/>
    </location>
</feature>
<evidence type="ECO:0000256" key="2">
    <source>
        <dbReference type="ARBA" id="ARBA00007362"/>
    </source>
</evidence>
<evidence type="ECO:0000313" key="8">
    <source>
        <dbReference type="EMBL" id="EMP57276.1"/>
    </source>
</evidence>
<feature type="domain" description="EamA" evidence="7">
    <location>
        <begin position="18"/>
        <end position="147"/>
    </location>
</feature>
<comment type="similarity">
    <text evidence="2">Belongs to the EamA transporter family.</text>
</comment>